<dbReference type="InterPro" id="IPR050282">
    <property type="entry name" value="Cycloisomerase_2"/>
</dbReference>
<proteinExistence type="inferred from homology"/>
<sequence>MIEKFYLGTYTKRKSKGIYSIKLDEKKEKLYDLKLEYEVNNPTYICKFEDNIFSVSNEKNQGGISWFKDGKILAKNHHESSTPCYIDYSKKHKLIATANYHTANICLYEIKNKKIILKSKISNKNNEKISHMHYSKFFDDIDCLFVCDLGKSKIITYKIEKNELTKVSEYKSDEKSGARHIVFHPQKNICYLICELNSTIEILDFDKKNLTFKKINTVNLTEKNEKKWASAIKITKNGKFLYASNRGDDYIFTFKIDSEGNLELIQKISSFGKVVRDFTLSKDEKYLIAGHQESDNLSLFKIEKEGKLLFLNNDTFAPEVVNIINNI</sequence>
<evidence type="ECO:0000313" key="2">
    <source>
        <dbReference type="EMBL" id="KXB58233.1"/>
    </source>
</evidence>
<evidence type="ECO:0000313" key="3">
    <source>
        <dbReference type="Proteomes" id="UP000070467"/>
    </source>
</evidence>
<dbReference type="Proteomes" id="UP000070467">
    <property type="component" value="Unassembled WGS sequence"/>
</dbReference>
<dbReference type="SUPFAM" id="SSF51004">
    <property type="entry name" value="C-terminal (heme d1) domain of cytochrome cd1-nitrite reductase"/>
    <property type="match status" value="1"/>
</dbReference>
<reference evidence="2 3" key="1">
    <citation type="submission" date="2016-01" db="EMBL/GenBank/DDBJ databases">
        <authorList>
            <person name="Mitreva M."/>
            <person name="Pepin K.H."/>
            <person name="Mihindukulasuriya K.A."/>
            <person name="Fulton R."/>
            <person name="Fronick C."/>
            <person name="O'Laughlin M."/>
            <person name="Miner T."/>
            <person name="Herter B."/>
            <person name="Rosa B.A."/>
            <person name="Cordes M."/>
            <person name="Tomlinson C."/>
            <person name="Wollam A."/>
            <person name="Palsikar V.B."/>
            <person name="Mardis E.R."/>
            <person name="Wilson R.K."/>
        </authorList>
    </citation>
    <scope>NUCLEOTIDE SEQUENCE [LARGE SCALE GENOMIC DNA]</scope>
    <source>
        <strain evidence="2 3">KA00071</strain>
    </source>
</reference>
<protein>
    <recommendedName>
        <fullName evidence="4">6-phosphogluconolactonase</fullName>
    </recommendedName>
</protein>
<dbReference type="InterPro" id="IPR015943">
    <property type="entry name" value="WD40/YVTN_repeat-like_dom_sf"/>
</dbReference>
<accession>A0ABR5TM49</accession>
<dbReference type="Pfam" id="PF10282">
    <property type="entry name" value="Lactonase"/>
    <property type="match status" value="1"/>
</dbReference>
<name>A0ABR5TM49_9BACL</name>
<dbReference type="Gene3D" id="2.130.10.10">
    <property type="entry name" value="YVTN repeat-like/Quinoprotein amine dehydrogenase"/>
    <property type="match status" value="1"/>
</dbReference>
<dbReference type="InterPro" id="IPR019405">
    <property type="entry name" value="Lactonase_7-beta_prop"/>
</dbReference>
<evidence type="ECO:0000256" key="1">
    <source>
        <dbReference type="ARBA" id="ARBA00005564"/>
    </source>
</evidence>
<gene>
    <name evidence="2" type="ORF">HMPREF1871_00569</name>
</gene>
<evidence type="ECO:0008006" key="4">
    <source>
        <dbReference type="Google" id="ProtNLM"/>
    </source>
</evidence>
<dbReference type="InterPro" id="IPR011048">
    <property type="entry name" value="Haem_d1_sf"/>
</dbReference>
<organism evidence="2 3">
    <name type="scientific">Gemelliphila asaccharolytica</name>
    <dbReference type="NCBI Taxonomy" id="502393"/>
    <lineage>
        <taxon>Bacteria</taxon>
        <taxon>Bacillati</taxon>
        <taxon>Bacillota</taxon>
        <taxon>Bacilli</taxon>
        <taxon>Bacillales</taxon>
        <taxon>Gemellaceae</taxon>
        <taxon>Gemelliphila</taxon>
    </lineage>
</organism>
<dbReference type="PANTHER" id="PTHR30344">
    <property type="entry name" value="6-PHOSPHOGLUCONOLACTONASE-RELATED"/>
    <property type="match status" value="1"/>
</dbReference>
<dbReference type="RefSeq" id="WP_066129811.1">
    <property type="nucleotide sequence ID" value="NZ_KQ959872.1"/>
</dbReference>
<dbReference type="EMBL" id="LSDB01000019">
    <property type="protein sequence ID" value="KXB58233.1"/>
    <property type="molecule type" value="Genomic_DNA"/>
</dbReference>
<comment type="similarity">
    <text evidence="1">Belongs to the cycloisomerase 2 family.</text>
</comment>
<dbReference type="PANTHER" id="PTHR30344:SF1">
    <property type="entry name" value="6-PHOSPHOGLUCONOLACTONASE"/>
    <property type="match status" value="1"/>
</dbReference>
<comment type="caution">
    <text evidence="2">The sequence shown here is derived from an EMBL/GenBank/DDBJ whole genome shotgun (WGS) entry which is preliminary data.</text>
</comment>
<keyword evidence="3" id="KW-1185">Reference proteome</keyword>